<dbReference type="InterPro" id="IPR008699">
    <property type="entry name" value="NDUFB8"/>
</dbReference>
<dbReference type="PANTHER" id="PTHR12840:SF1">
    <property type="entry name" value="NADH DEHYDROGENASE [UBIQUINONE] 1 BETA SUBCOMPLEX SUBUNIT 8, MITOCHONDRIAL"/>
    <property type="match status" value="1"/>
</dbReference>
<feature type="compositionally biased region" description="Basic and acidic residues" evidence="1">
    <location>
        <begin position="846"/>
        <end position="856"/>
    </location>
</feature>
<comment type="caution">
    <text evidence="3">The sequence shown here is derived from an EMBL/GenBank/DDBJ whole genome shotgun (WGS) entry which is preliminary data.</text>
</comment>
<protein>
    <submittedName>
        <fullName evidence="3">Uncharacterized protein</fullName>
    </submittedName>
</protein>
<feature type="transmembrane region" description="Helical" evidence="2">
    <location>
        <begin position="190"/>
        <end position="211"/>
    </location>
</feature>
<dbReference type="EMBL" id="CAJVRL010000068">
    <property type="protein sequence ID" value="CAG8956102.1"/>
    <property type="molecule type" value="Genomic_DNA"/>
</dbReference>
<gene>
    <name evidence="3" type="ORF">HYFRA_00011886</name>
</gene>
<keyword evidence="2" id="KW-0472">Membrane</keyword>
<feature type="region of interest" description="Disordered" evidence="1">
    <location>
        <begin position="796"/>
        <end position="866"/>
    </location>
</feature>
<evidence type="ECO:0000256" key="1">
    <source>
        <dbReference type="SAM" id="MobiDB-lite"/>
    </source>
</evidence>
<keyword evidence="2" id="KW-1133">Transmembrane helix</keyword>
<feature type="region of interest" description="Disordered" evidence="1">
    <location>
        <begin position="756"/>
        <end position="778"/>
    </location>
</feature>
<accession>A0A9N9L210</accession>
<dbReference type="PANTHER" id="PTHR12840">
    <property type="entry name" value="NADH-UBIQUINONE OXIDOREDUCTASE ASHI SUBUNIT"/>
    <property type="match status" value="1"/>
</dbReference>
<organism evidence="3 4">
    <name type="scientific">Hymenoscyphus fraxineus</name>
    <dbReference type="NCBI Taxonomy" id="746836"/>
    <lineage>
        <taxon>Eukaryota</taxon>
        <taxon>Fungi</taxon>
        <taxon>Dikarya</taxon>
        <taxon>Ascomycota</taxon>
        <taxon>Pezizomycotina</taxon>
        <taxon>Leotiomycetes</taxon>
        <taxon>Helotiales</taxon>
        <taxon>Helotiaceae</taxon>
        <taxon>Hymenoscyphus</taxon>
    </lineage>
</organism>
<dbReference type="Proteomes" id="UP000696280">
    <property type="component" value="Unassembled WGS sequence"/>
</dbReference>
<feature type="region of interest" description="Disordered" evidence="1">
    <location>
        <begin position="639"/>
        <end position="670"/>
    </location>
</feature>
<name>A0A9N9L210_9HELO</name>
<dbReference type="GO" id="GO:0005739">
    <property type="term" value="C:mitochondrion"/>
    <property type="evidence" value="ECO:0007669"/>
    <property type="project" value="InterPro"/>
</dbReference>
<reference evidence="3" key="1">
    <citation type="submission" date="2021-07" db="EMBL/GenBank/DDBJ databases">
        <authorList>
            <person name="Durling M."/>
        </authorList>
    </citation>
    <scope>NUCLEOTIDE SEQUENCE</scope>
</reference>
<dbReference type="OrthoDB" id="5417628at2759"/>
<evidence type="ECO:0000313" key="4">
    <source>
        <dbReference type="Proteomes" id="UP000696280"/>
    </source>
</evidence>
<feature type="region of interest" description="Disordered" evidence="1">
    <location>
        <begin position="54"/>
        <end position="78"/>
    </location>
</feature>
<keyword evidence="2" id="KW-0812">Transmembrane</keyword>
<dbReference type="AlphaFoldDB" id="A0A9N9L210"/>
<keyword evidence="4" id="KW-1185">Reference proteome</keyword>
<dbReference type="Pfam" id="PF05821">
    <property type="entry name" value="NDUF_B8"/>
    <property type="match status" value="1"/>
</dbReference>
<proteinExistence type="predicted"/>
<evidence type="ECO:0000313" key="3">
    <source>
        <dbReference type="EMBL" id="CAG8956102.1"/>
    </source>
</evidence>
<evidence type="ECO:0000256" key="2">
    <source>
        <dbReference type="SAM" id="Phobius"/>
    </source>
</evidence>
<sequence length="866" mass="96416">MSGVCQQKSKIRLNLGGTCGGGASALVRPTSEISAGYRAVAGLAWLSPFNLHTPPQPIPLTRRRTPPTPSPSRSLYRPTDFPLQMLSRRIATARPLRAAYPIAQRTLLGQHRKASSADAEFPAMTEAEDPEMNGGYVNPPAVKRQFRDPYGDWWDKQERRNYGEPVHEDNDILGMFSPHEYTHTKPGKGLFQIGCFVAAVFGLCGVVSVTYPDKPSAPREFEGGLEKELGGPGAVRASESCRRSMKGQNKVIVNTELVFHTQRFQLARWLVCHRLEYCTRKNKEAENSNTKSTVTFLNLIGTSIGTKKTKRNLVKEALNGVFRLFGPTPAQSPKFFIFGVEFADAFQLLLFAHHLQAAHADLVTLRNSKMRYQNWDVLLFPEQSKIPQQEFKTACQVIQDHDAQTLQTNPSLLPTVTSFIPALPPGAHFRVSIHSWENPEISRFIQSIKKPTDKIMFEARVFLDGRIAGSKWFSQDGPWPTILELSIDLDKHGEYEKLKFPAFHQELLSQSYWNACDDYGRVKIIIAEGFTRDNMTYPFEHVLETSAIAWPNAAMWRQVPVVGPYYAPHFASQQAEEDTEAHSHSPRRAIMAARPPLATCNMESLYNQPVYLRPSILDPFTEPSFSGWRQSSVRQSSATDVSMPDYSKPNTRTGSVRHFTDPMSVSDKPDRRFESLQMPGAYETICEALMPRVPVNTPQNGEPTPGRIETIAPSVTQTPLTSGAIHHPLVKKPDASMSKADSEAITATLLTNADSSLSGIKGRKEKMQESPRGMEQPIIGNENAAGAARKVSQPFSIANHGTNKRQRVVTPAASKVIDDEDEPRSSPAFRKTSGISSKSEPPPPPPHREPHREGDVRILSGNQNIR</sequence>